<dbReference type="Gene3D" id="2.130.10.10">
    <property type="entry name" value="YVTN repeat-like/Quinoprotein amine dehydrogenase"/>
    <property type="match status" value="3"/>
</dbReference>
<feature type="region of interest" description="Disordered" evidence="1">
    <location>
        <begin position="238"/>
        <end position="309"/>
    </location>
</feature>
<dbReference type="PANTHER" id="PTHR34512:SF30">
    <property type="entry name" value="OUTER MEMBRANE PROTEIN ASSEMBLY FACTOR BAMB"/>
    <property type="match status" value="1"/>
</dbReference>
<feature type="domain" description="Pyrrolo-quinoline quinone repeat" evidence="3">
    <location>
        <begin position="129"/>
        <end position="200"/>
    </location>
</feature>
<sequence>MLRRMLLCLTAGVLGGLLVWSAFLSSSNAGQADTQASPPSASQENKENKGNTEKGPSPADKSANPIGSAPGEDITAKVREINSPRYPAPPSQFRVGHAKAMAENRVQLRRQAQGFTLEFPAHAPIPTPTVYEGKLYVGGGFRSRQFYCFDAKTGKPIWAVDLSDDGPSSAVCSDGVVIFNTESCTLFALDANTGKHLWSYWLGDPLTSTPAIANGIVFTSYPCAAQWAGLPQIPNLGPGVPPLPGGPKPAKPPVGGPKPAKPPVGGPKPAKPPVGGPKPADEPSLSGSQPAQTLAGSGQPAPAAGNPPLPRPTHAFIAIELKTGKILWQRWIDSDVISAPVIDEEEVLAATFAGTLYRFQQRDGTIVSARRCGVTSAPTAVGEQVYWTQRADRDRQVAEAVVGAERRNQTLNFAAARQAAPYLDKEVQMRAKLATFAKSLDAGNGLGAGAQQAANAGAAMFNIGQANISALQAFQGSRVLYFRRQLYSAMGDKIVCVDAQTGKEIWERKVDGDLLKEGGYLATAPALAGDRLVVATLKGEVLLLEPSQGKVVKTYTVGHPVRTQPAVVEGRVYVSTFDGRVVCIDTGDAQLTGWFTWGGDMGHTNLSAANPRAK</sequence>
<gene>
    <name evidence="4" type="ORF">H0921_12630</name>
</gene>
<feature type="region of interest" description="Disordered" evidence="1">
    <location>
        <begin position="29"/>
        <end position="71"/>
    </location>
</feature>
<evidence type="ECO:0000313" key="4">
    <source>
        <dbReference type="EMBL" id="MBA2227007.1"/>
    </source>
</evidence>
<feature type="domain" description="Pyrrolo-quinoline quinone repeat" evidence="3">
    <location>
        <begin position="494"/>
        <end position="590"/>
    </location>
</feature>
<evidence type="ECO:0000313" key="5">
    <source>
        <dbReference type="Proteomes" id="UP000542342"/>
    </source>
</evidence>
<evidence type="ECO:0000256" key="1">
    <source>
        <dbReference type="SAM" id="MobiDB-lite"/>
    </source>
</evidence>
<keyword evidence="5" id="KW-1185">Reference proteome</keyword>
<dbReference type="SMART" id="SM00564">
    <property type="entry name" value="PQQ"/>
    <property type="match status" value="6"/>
</dbReference>
<dbReference type="RefSeq" id="WP_194538629.1">
    <property type="nucleotide sequence ID" value="NZ_JACEFB010000009.1"/>
</dbReference>
<feature type="compositionally biased region" description="Pro residues" evidence="1">
    <location>
        <begin position="239"/>
        <end position="276"/>
    </location>
</feature>
<reference evidence="4 5" key="1">
    <citation type="submission" date="2020-07" db="EMBL/GenBank/DDBJ databases">
        <title>Thermogemmata thermophila gen. nov., sp. nov., a novel moderate thermophilic planctomycete from a Kamchatka hot spring.</title>
        <authorList>
            <person name="Elcheninov A.G."/>
            <person name="Podosokorskaya O.A."/>
            <person name="Kovaleva O.L."/>
            <person name="Novikov A."/>
            <person name="Bonch-Osmolovskaya E.A."/>
            <person name="Toshchakov S.V."/>
            <person name="Kublanov I.V."/>
        </authorList>
    </citation>
    <scope>NUCLEOTIDE SEQUENCE [LARGE SCALE GENOMIC DNA]</scope>
    <source>
        <strain evidence="4 5">2918</strain>
    </source>
</reference>
<dbReference type="SUPFAM" id="SSF50998">
    <property type="entry name" value="Quinoprotein alcohol dehydrogenase-like"/>
    <property type="match status" value="3"/>
</dbReference>
<dbReference type="InterPro" id="IPR011047">
    <property type="entry name" value="Quinoprotein_ADH-like_sf"/>
</dbReference>
<accession>A0A7V8VFS9</accession>
<comment type="caution">
    <text evidence="4">The sequence shown here is derived from an EMBL/GenBank/DDBJ whole genome shotgun (WGS) entry which is preliminary data.</text>
</comment>
<dbReference type="InterPro" id="IPR015943">
    <property type="entry name" value="WD40/YVTN_repeat-like_dom_sf"/>
</dbReference>
<evidence type="ECO:0000256" key="2">
    <source>
        <dbReference type="SAM" id="SignalP"/>
    </source>
</evidence>
<organism evidence="4 5">
    <name type="scientific">Thermogemmata fonticola</name>
    <dbReference type="NCBI Taxonomy" id="2755323"/>
    <lineage>
        <taxon>Bacteria</taxon>
        <taxon>Pseudomonadati</taxon>
        <taxon>Planctomycetota</taxon>
        <taxon>Planctomycetia</taxon>
        <taxon>Gemmatales</taxon>
        <taxon>Gemmataceae</taxon>
        <taxon>Thermogemmata</taxon>
    </lineage>
</organism>
<keyword evidence="2" id="KW-0732">Signal</keyword>
<dbReference type="InterPro" id="IPR018391">
    <property type="entry name" value="PQQ_b-propeller_rpt"/>
</dbReference>
<feature type="domain" description="Pyrrolo-quinoline quinone repeat" evidence="3">
    <location>
        <begin position="315"/>
        <end position="367"/>
    </location>
</feature>
<protein>
    <submittedName>
        <fullName evidence="4">PQQ-binding-like beta-propeller repeat protein</fullName>
    </submittedName>
</protein>
<feature type="compositionally biased region" description="Polar residues" evidence="1">
    <location>
        <begin position="285"/>
        <end position="296"/>
    </location>
</feature>
<dbReference type="Proteomes" id="UP000542342">
    <property type="component" value="Unassembled WGS sequence"/>
</dbReference>
<dbReference type="PANTHER" id="PTHR34512">
    <property type="entry name" value="CELL SURFACE PROTEIN"/>
    <property type="match status" value="1"/>
</dbReference>
<dbReference type="Pfam" id="PF13360">
    <property type="entry name" value="PQQ_2"/>
    <property type="match status" value="3"/>
</dbReference>
<proteinExistence type="predicted"/>
<evidence type="ECO:0000259" key="3">
    <source>
        <dbReference type="Pfam" id="PF13360"/>
    </source>
</evidence>
<dbReference type="AlphaFoldDB" id="A0A7V8VFS9"/>
<feature type="signal peptide" evidence="2">
    <location>
        <begin position="1"/>
        <end position="32"/>
    </location>
</feature>
<feature type="compositionally biased region" description="Polar residues" evidence="1">
    <location>
        <begin position="29"/>
        <end position="43"/>
    </location>
</feature>
<name>A0A7V8VFS9_9BACT</name>
<dbReference type="EMBL" id="JACEFB010000009">
    <property type="protein sequence ID" value="MBA2227007.1"/>
    <property type="molecule type" value="Genomic_DNA"/>
</dbReference>
<feature type="chain" id="PRO_5031086980" evidence="2">
    <location>
        <begin position="33"/>
        <end position="614"/>
    </location>
</feature>
<dbReference type="InterPro" id="IPR002372">
    <property type="entry name" value="PQQ_rpt_dom"/>
</dbReference>